<dbReference type="Pfam" id="PF02397">
    <property type="entry name" value="Bac_transf"/>
    <property type="match status" value="1"/>
</dbReference>
<name>C5S1C2_9PAST</name>
<sequence length="439" mass="51657">MSKKYISFLVLLSSDLISIFIAILISIYIRNNILNNFIPFEPVSYWDYLIYPFPYVMIIVLFSYFGLYYRRYDVWQEMFFIFKICFVSFIIVFATLALGKNIEYYSRTVLILTFVFASLVLPITRKVVKNKLFEVGIWRKKIKIFGEVDELDKKLITSPYIGYELTKGGDYEALFLSSSNVEPIKLNKIIETNVKNHKEILFIPVLKQYDFTQAVLYHNFNARVNLFALKNRLLSKKNNFLKMVLDYTLSLMSFPLWGGVILIVAIMMKIREPKGNVFFLQERLGNNGKVFYCYKFRTMISDQKFMQQWLIDNPHEKLYYDTYHKYMNDPRITKLGHFLRKTSLDELPQLFNVLKGEMSLVGNRPYMITEKKKMGKFADIILATKPGITGLWQVSGRSDVSFDERLNIDSWYIKNWSLWNDIVILLKTIGVVLKRDGAS</sequence>
<evidence type="ECO:0000256" key="1">
    <source>
        <dbReference type="ARBA" id="ARBA00004236"/>
    </source>
</evidence>
<feature type="transmembrane region" description="Helical" evidence="8">
    <location>
        <begin position="80"/>
        <end position="98"/>
    </location>
</feature>
<feature type="domain" description="Bacterial sugar transferase" evidence="9">
    <location>
        <begin position="242"/>
        <end position="434"/>
    </location>
</feature>
<comment type="subcellular location">
    <subcellularLocation>
        <location evidence="1">Cell membrane</location>
    </subcellularLocation>
</comment>
<feature type="transmembrane region" description="Helical" evidence="8">
    <location>
        <begin position="104"/>
        <end position="123"/>
    </location>
</feature>
<evidence type="ECO:0000313" key="11">
    <source>
        <dbReference type="Proteomes" id="UP000005532"/>
    </source>
</evidence>
<evidence type="ECO:0000313" key="10">
    <source>
        <dbReference type="EMBL" id="EER47353.1"/>
    </source>
</evidence>
<evidence type="ECO:0000256" key="3">
    <source>
        <dbReference type="ARBA" id="ARBA00022475"/>
    </source>
</evidence>
<keyword evidence="7 8" id="KW-0472">Membrane</keyword>
<dbReference type="GO" id="GO:0005886">
    <property type="term" value="C:plasma membrane"/>
    <property type="evidence" value="ECO:0007669"/>
    <property type="project" value="UniProtKB-SubCell"/>
</dbReference>
<dbReference type="PANTHER" id="PTHR30576">
    <property type="entry name" value="COLANIC BIOSYNTHESIS UDP-GLUCOSE LIPID CARRIER TRANSFERASE"/>
    <property type="match status" value="1"/>
</dbReference>
<feature type="transmembrane region" description="Helical" evidence="8">
    <location>
        <begin position="7"/>
        <end position="29"/>
    </location>
</feature>
<dbReference type="Proteomes" id="UP000005532">
    <property type="component" value="Unassembled WGS sequence"/>
</dbReference>
<dbReference type="OrthoDB" id="9808602at2"/>
<reference evidence="10 11" key="1">
    <citation type="journal article" date="2010" name="Vet. Microbiol.">
        <title>Production of haemolysins by strains of the Actinobacillus minor/porcitonsillarum complex.</title>
        <authorList>
            <person name="Arya G."/>
            <person name="Niven D.F."/>
        </authorList>
    </citation>
    <scope>NUCLEOTIDE SEQUENCE [LARGE SCALE GENOMIC DNA]</scope>
    <source>
        <strain evidence="10 11">NM305</strain>
    </source>
</reference>
<evidence type="ECO:0000256" key="2">
    <source>
        <dbReference type="ARBA" id="ARBA00006464"/>
    </source>
</evidence>
<evidence type="ECO:0000256" key="6">
    <source>
        <dbReference type="ARBA" id="ARBA00022989"/>
    </source>
</evidence>
<dbReference type="eggNOG" id="COG2148">
    <property type="taxonomic scope" value="Bacteria"/>
</dbReference>
<evidence type="ECO:0000256" key="8">
    <source>
        <dbReference type="SAM" id="Phobius"/>
    </source>
</evidence>
<dbReference type="RefSeq" id="WP_005823559.1">
    <property type="nucleotide sequence ID" value="NZ_ACQL01000085.1"/>
</dbReference>
<evidence type="ECO:0000259" key="9">
    <source>
        <dbReference type="Pfam" id="PF02397"/>
    </source>
</evidence>
<keyword evidence="4 10" id="KW-0808">Transferase</keyword>
<dbReference type="AlphaFoldDB" id="C5S1C2"/>
<accession>C5S1C2</accession>
<dbReference type="GO" id="GO:0016780">
    <property type="term" value="F:phosphotransferase activity, for other substituted phosphate groups"/>
    <property type="evidence" value="ECO:0007669"/>
    <property type="project" value="TreeGrafter"/>
</dbReference>
<dbReference type="EMBL" id="ACQL01000085">
    <property type="protein sequence ID" value="EER47353.1"/>
    <property type="molecule type" value="Genomic_DNA"/>
</dbReference>
<protein>
    <submittedName>
        <fullName evidence="10">Putative sugar transferase</fullName>
    </submittedName>
</protein>
<feature type="transmembrane region" description="Helical" evidence="8">
    <location>
        <begin position="49"/>
        <end position="68"/>
    </location>
</feature>
<dbReference type="InterPro" id="IPR003362">
    <property type="entry name" value="Bact_transf"/>
</dbReference>
<comment type="caution">
    <text evidence="10">The sequence shown here is derived from an EMBL/GenBank/DDBJ whole genome shotgun (WGS) entry which is preliminary data.</text>
</comment>
<dbReference type="PANTHER" id="PTHR30576:SF4">
    <property type="entry name" value="UNDECAPRENYL-PHOSPHATE GALACTOSE PHOSPHOTRANSFERASE"/>
    <property type="match status" value="1"/>
</dbReference>
<gene>
    <name evidence="10" type="ORF">AM305_08499</name>
</gene>
<keyword evidence="3" id="KW-1003">Cell membrane</keyword>
<evidence type="ECO:0000256" key="5">
    <source>
        <dbReference type="ARBA" id="ARBA00022692"/>
    </source>
</evidence>
<feature type="transmembrane region" description="Helical" evidence="8">
    <location>
        <begin position="244"/>
        <end position="268"/>
    </location>
</feature>
<comment type="similarity">
    <text evidence="2">Belongs to the bacterial sugar transferase family.</text>
</comment>
<organism evidence="10 11">
    <name type="scientific">Actinobacillus minor NM305</name>
    <dbReference type="NCBI Taxonomy" id="637911"/>
    <lineage>
        <taxon>Bacteria</taxon>
        <taxon>Pseudomonadati</taxon>
        <taxon>Pseudomonadota</taxon>
        <taxon>Gammaproteobacteria</taxon>
        <taxon>Pasteurellales</taxon>
        <taxon>Pasteurellaceae</taxon>
        <taxon>Actinobacillus</taxon>
    </lineage>
</organism>
<keyword evidence="5 8" id="KW-0812">Transmembrane</keyword>
<evidence type="ECO:0000256" key="4">
    <source>
        <dbReference type="ARBA" id="ARBA00022679"/>
    </source>
</evidence>
<evidence type="ECO:0000256" key="7">
    <source>
        <dbReference type="ARBA" id="ARBA00023136"/>
    </source>
</evidence>
<proteinExistence type="inferred from homology"/>
<keyword evidence="6 8" id="KW-1133">Transmembrane helix</keyword>